<feature type="transmembrane region" description="Helical" evidence="1">
    <location>
        <begin position="37"/>
        <end position="54"/>
    </location>
</feature>
<dbReference type="Proteomes" id="UP000886595">
    <property type="component" value="Unassembled WGS sequence"/>
</dbReference>
<sequence length="60" mass="6526">MIDYGGLDHVMMAACGGLLPRFWQVINQAVKLERKKGGVGMVLGVACAVTAILHPKKIRY</sequence>
<accession>A0A8X7PT21</accession>
<comment type="caution">
    <text evidence="2">The sequence shown here is derived from an EMBL/GenBank/DDBJ whole genome shotgun (WGS) entry which is preliminary data.</text>
</comment>
<keyword evidence="1" id="KW-0472">Membrane</keyword>
<keyword evidence="1" id="KW-1133">Transmembrane helix</keyword>
<dbReference type="EMBL" id="JAAMPC010000015">
    <property type="protein sequence ID" value="KAG2256553.1"/>
    <property type="molecule type" value="Genomic_DNA"/>
</dbReference>
<gene>
    <name evidence="2" type="ORF">Bca52824_075847</name>
</gene>
<evidence type="ECO:0000313" key="3">
    <source>
        <dbReference type="Proteomes" id="UP000886595"/>
    </source>
</evidence>
<proteinExistence type="predicted"/>
<reference evidence="2 3" key="1">
    <citation type="submission" date="2020-02" db="EMBL/GenBank/DDBJ databases">
        <authorList>
            <person name="Ma Q."/>
            <person name="Huang Y."/>
            <person name="Song X."/>
            <person name="Pei D."/>
        </authorList>
    </citation>
    <scope>NUCLEOTIDE SEQUENCE [LARGE SCALE GENOMIC DNA]</scope>
    <source>
        <strain evidence="2">Sxm20200214</strain>
        <tissue evidence="2">Leaf</tissue>
    </source>
</reference>
<evidence type="ECO:0000313" key="2">
    <source>
        <dbReference type="EMBL" id="KAG2256553.1"/>
    </source>
</evidence>
<organism evidence="2 3">
    <name type="scientific">Brassica carinata</name>
    <name type="common">Ethiopian mustard</name>
    <name type="synonym">Abyssinian cabbage</name>
    <dbReference type="NCBI Taxonomy" id="52824"/>
    <lineage>
        <taxon>Eukaryota</taxon>
        <taxon>Viridiplantae</taxon>
        <taxon>Streptophyta</taxon>
        <taxon>Embryophyta</taxon>
        <taxon>Tracheophyta</taxon>
        <taxon>Spermatophyta</taxon>
        <taxon>Magnoliopsida</taxon>
        <taxon>eudicotyledons</taxon>
        <taxon>Gunneridae</taxon>
        <taxon>Pentapetalae</taxon>
        <taxon>rosids</taxon>
        <taxon>malvids</taxon>
        <taxon>Brassicales</taxon>
        <taxon>Brassicaceae</taxon>
        <taxon>Brassiceae</taxon>
        <taxon>Brassica</taxon>
    </lineage>
</organism>
<evidence type="ECO:0000256" key="1">
    <source>
        <dbReference type="SAM" id="Phobius"/>
    </source>
</evidence>
<dbReference type="AlphaFoldDB" id="A0A8X7PT21"/>
<name>A0A8X7PT21_BRACI</name>
<keyword evidence="1" id="KW-0812">Transmembrane</keyword>
<keyword evidence="3" id="KW-1185">Reference proteome</keyword>
<protein>
    <submittedName>
        <fullName evidence="2">Uncharacterized protein</fullName>
    </submittedName>
</protein>